<sequence>MMLHLLIGMLSAINILSMQNPTPTTPQKQALAELKLILAHRQKFIKAHAAEYLIWTGHADVALKEFLKEEKLHGTEPKYRVVIWRILVQAEHDDARKKMWLNKMYDAYKDLNGPDRTHATEALAKLQQPVADLFPQVTSKTLVSDDRNLQTYAVWASSYGSGIRMEVNREELLHRALTDTNAIIRRISAYVLRKEQGLNTQQWDKITAAALAAHKTDELYVALLTTAPVTAPAKADSKKLTQVDELLTKDVHSFSVGERTEIAQAPAEKGTKNTCRY</sequence>
<protein>
    <recommendedName>
        <fullName evidence="3">HEAT repeat domain-containing protein</fullName>
    </recommendedName>
</protein>
<evidence type="ECO:0000313" key="1">
    <source>
        <dbReference type="EMBL" id="NNU33247.1"/>
    </source>
</evidence>
<dbReference type="Proteomes" id="UP000566071">
    <property type="component" value="Unassembled WGS sequence"/>
</dbReference>
<evidence type="ECO:0008006" key="3">
    <source>
        <dbReference type="Google" id="ProtNLM"/>
    </source>
</evidence>
<comment type="caution">
    <text evidence="1">The sequence shown here is derived from an EMBL/GenBank/DDBJ whole genome shotgun (WGS) entry which is preliminary data.</text>
</comment>
<evidence type="ECO:0000313" key="2">
    <source>
        <dbReference type="Proteomes" id="UP000566071"/>
    </source>
</evidence>
<keyword evidence="2" id="KW-1185">Reference proteome</keyword>
<dbReference type="InterPro" id="IPR011989">
    <property type="entry name" value="ARM-like"/>
</dbReference>
<dbReference type="Gene3D" id="1.25.10.10">
    <property type="entry name" value="Leucine-rich Repeat Variant"/>
    <property type="match status" value="1"/>
</dbReference>
<gene>
    <name evidence="1" type="ORF">HK413_02040</name>
</gene>
<accession>A0ABX1W5C6</accession>
<name>A0ABX1W5C6_9SPHI</name>
<dbReference type="EMBL" id="JABFCR010000006">
    <property type="protein sequence ID" value="NNU33247.1"/>
    <property type="molecule type" value="Genomic_DNA"/>
</dbReference>
<reference evidence="1 2" key="1">
    <citation type="submission" date="2020-05" db="EMBL/GenBank/DDBJ databases">
        <authorList>
            <person name="Khan S.A."/>
            <person name="Jeon C.O."/>
            <person name="Chun B.H."/>
        </authorList>
    </citation>
    <scope>NUCLEOTIDE SEQUENCE [LARGE SCALE GENOMIC DNA]</scope>
    <source>
        <strain evidence="1 2">S1162</strain>
    </source>
</reference>
<organism evidence="1 2">
    <name type="scientific">Mucilaginibacter humi</name>
    <dbReference type="NCBI Taxonomy" id="2732510"/>
    <lineage>
        <taxon>Bacteria</taxon>
        <taxon>Pseudomonadati</taxon>
        <taxon>Bacteroidota</taxon>
        <taxon>Sphingobacteriia</taxon>
        <taxon>Sphingobacteriales</taxon>
        <taxon>Sphingobacteriaceae</taxon>
        <taxon>Mucilaginibacter</taxon>
    </lineage>
</organism>
<proteinExistence type="predicted"/>
<dbReference type="RefSeq" id="WP_175268948.1">
    <property type="nucleotide sequence ID" value="NZ_JABFCR010000006.1"/>
</dbReference>